<accession>A0A7K0CYI1</accession>
<name>A0A7K0CYI1_9NOCA</name>
<dbReference type="PIRSF" id="PIRSF005962">
    <property type="entry name" value="Pept_M20D_amidohydro"/>
    <property type="match status" value="1"/>
</dbReference>
<dbReference type="EC" id="3.5.1.47" evidence="3"/>
<dbReference type="InterPro" id="IPR011650">
    <property type="entry name" value="Peptidase_M20_dimer"/>
</dbReference>
<sequence length="410" mass="43139">MTSSATVLNGLDAIRDQVEDFYRDLHRHPELGFREHRTAGKAAGALRAAGYAVTEGIGGTGLIGVLRNGAGPTVMLRADMDALPVTERTGLPYASETDGVMHACGHDVHVAAMVGFARLMAGATDAWGGTLVVLFQPCEENGDGATAMVRDGLTDKCPKPDVVLAQHVLPYPAGYVGTRAGSFLSAADSLRITLHGQGAHGSAPQAAIDPVVMAAMTVVRLQTVVSRELAATTPAVLTVGSITSGTGPNVIPDRAELQINIRTYDDATRTRVLDAVDRIVRAEATASRSPKEPEFERIAAFPPTINDEAPTRQVAAAFAEYFGADAHTIELQTASEDMSDLPRAFGVPYTYWGFGGVDPRRYAEAEAKGAVAQDIPVNHSPFFAPVLQPTLDVGVKALTVAALAWLGESG</sequence>
<feature type="binding site" evidence="1">
    <location>
        <position position="106"/>
    </location>
    <ligand>
        <name>Mn(2+)</name>
        <dbReference type="ChEBI" id="CHEBI:29035"/>
        <label>2</label>
    </ligand>
</feature>
<dbReference type="AlphaFoldDB" id="A0A7K0CYI1"/>
<feature type="binding site" evidence="1">
    <location>
        <position position="104"/>
    </location>
    <ligand>
        <name>Mn(2+)</name>
        <dbReference type="ChEBI" id="CHEBI:29035"/>
        <label>2</label>
    </ligand>
</feature>
<dbReference type="RefSeq" id="WP_227833330.1">
    <property type="nucleotide sequence ID" value="NZ_WEGK01000003.1"/>
</dbReference>
<comment type="cofactor">
    <cofactor evidence="1">
        <name>Mn(2+)</name>
        <dbReference type="ChEBI" id="CHEBI:29035"/>
    </cofactor>
    <text evidence="1">The Mn(2+) ion enhances activity.</text>
</comment>
<dbReference type="PANTHER" id="PTHR11014:SF63">
    <property type="entry name" value="METALLOPEPTIDASE, PUTATIVE (AFU_ORTHOLOGUE AFUA_6G09600)-RELATED"/>
    <property type="match status" value="1"/>
</dbReference>
<gene>
    <name evidence="3" type="ORF">NRB20_16280</name>
</gene>
<dbReference type="PANTHER" id="PTHR11014">
    <property type="entry name" value="PEPTIDASE M20 FAMILY MEMBER"/>
    <property type="match status" value="1"/>
</dbReference>
<dbReference type="GO" id="GO:0050118">
    <property type="term" value="F:N-acetyldiaminopimelate deacetylase activity"/>
    <property type="evidence" value="ECO:0007669"/>
    <property type="project" value="UniProtKB-EC"/>
</dbReference>
<dbReference type="Pfam" id="PF01546">
    <property type="entry name" value="Peptidase_M20"/>
    <property type="match status" value="1"/>
</dbReference>
<dbReference type="NCBIfam" id="TIGR01891">
    <property type="entry name" value="amidohydrolases"/>
    <property type="match status" value="1"/>
</dbReference>
<dbReference type="InterPro" id="IPR002933">
    <property type="entry name" value="Peptidase_M20"/>
</dbReference>
<dbReference type="Gene3D" id="3.30.70.360">
    <property type="match status" value="1"/>
</dbReference>
<proteinExistence type="predicted"/>
<evidence type="ECO:0000259" key="2">
    <source>
        <dbReference type="Pfam" id="PF07687"/>
    </source>
</evidence>
<feature type="binding site" evidence="1">
    <location>
        <position position="167"/>
    </location>
    <ligand>
        <name>Mn(2+)</name>
        <dbReference type="ChEBI" id="CHEBI:29035"/>
        <label>2</label>
    </ligand>
</feature>
<dbReference type="SUPFAM" id="SSF53187">
    <property type="entry name" value="Zn-dependent exopeptidases"/>
    <property type="match status" value="1"/>
</dbReference>
<feature type="binding site" evidence="1">
    <location>
        <position position="140"/>
    </location>
    <ligand>
        <name>Mn(2+)</name>
        <dbReference type="ChEBI" id="CHEBI:29035"/>
        <label>2</label>
    </ligand>
</feature>
<organism evidence="3 4">
    <name type="scientific">Nocardia macrotermitis</name>
    <dbReference type="NCBI Taxonomy" id="2585198"/>
    <lineage>
        <taxon>Bacteria</taxon>
        <taxon>Bacillati</taxon>
        <taxon>Actinomycetota</taxon>
        <taxon>Actinomycetes</taxon>
        <taxon>Mycobacteriales</taxon>
        <taxon>Nocardiaceae</taxon>
        <taxon>Nocardia</taxon>
    </lineage>
</organism>
<dbReference type="InterPro" id="IPR017439">
    <property type="entry name" value="Amidohydrolase"/>
</dbReference>
<evidence type="ECO:0000313" key="4">
    <source>
        <dbReference type="Proteomes" id="UP000438448"/>
    </source>
</evidence>
<feature type="domain" description="Peptidase M20 dimerisation" evidence="2">
    <location>
        <begin position="189"/>
        <end position="284"/>
    </location>
</feature>
<keyword evidence="1" id="KW-0479">Metal-binding</keyword>
<keyword evidence="4" id="KW-1185">Reference proteome</keyword>
<dbReference type="EMBL" id="WEGK01000003">
    <property type="protein sequence ID" value="MQY18549.1"/>
    <property type="molecule type" value="Genomic_DNA"/>
</dbReference>
<comment type="caution">
    <text evidence="3">The sequence shown here is derived from an EMBL/GenBank/DDBJ whole genome shotgun (WGS) entry which is preliminary data.</text>
</comment>
<dbReference type="InterPro" id="IPR036264">
    <property type="entry name" value="Bact_exopeptidase_dim_dom"/>
</dbReference>
<dbReference type="Gene3D" id="3.40.630.10">
    <property type="entry name" value="Zn peptidases"/>
    <property type="match status" value="1"/>
</dbReference>
<evidence type="ECO:0000256" key="1">
    <source>
        <dbReference type="PIRSR" id="PIRSR005962-1"/>
    </source>
</evidence>
<dbReference type="Pfam" id="PF07687">
    <property type="entry name" value="M20_dimer"/>
    <property type="match status" value="1"/>
</dbReference>
<keyword evidence="3" id="KW-0378">Hydrolase</keyword>
<reference evidence="3 4" key="1">
    <citation type="submission" date="2019-10" db="EMBL/GenBank/DDBJ databases">
        <title>Nocardia macrotermitis sp. nov. and Nocardia aurantia sp. nov., isolated from the gut of fungus growing-termite Macrotermes natalensis.</title>
        <authorList>
            <person name="Benndorf R."/>
            <person name="Schwitalla J."/>
            <person name="Martin K."/>
            <person name="De Beer W."/>
            <person name="Kaster A.-K."/>
            <person name="Vollmers J."/>
            <person name="Poulsen M."/>
            <person name="Beemelmanns C."/>
        </authorList>
    </citation>
    <scope>NUCLEOTIDE SEQUENCE [LARGE SCALE GENOMIC DNA]</scope>
    <source>
        <strain evidence="3 4">RB20</strain>
    </source>
</reference>
<dbReference type="GO" id="GO:0046872">
    <property type="term" value="F:metal ion binding"/>
    <property type="evidence" value="ECO:0007669"/>
    <property type="project" value="UniProtKB-KW"/>
</dbReference>
<evidence type="ECO:0000313" key="3">
    <source>
        <dbReference type="EMBL" id="MQY18549.1"/>
    </source>
</evidence>
<keyword evidence="1" id="KW-0464">Manganese</keyword>
<dbReference type="SUPFAM" id="SSF55031">
    <property type="entry name" value="Bacterial exopeptidase dimerisation domain"/>
    <property type="match status" value="1"/>
</dbReference>
<protein>
    <submittedName>
        <fullName evidence="3">N-acetyldiaminopimelate deacetylase</fullName>
        <ecNumber evidence="3">3.5.1.47</ecNumber>
    </submittedName>
</protein>
<dbReference type="Proteomes" id="UP000438448">
    <property type="component" value="Unassembled WGS sequence"/>
</dbReference>